<proteinExistence type="predicted"/>
<keyword evidence="3" id="KW-1185">Reference proteome</keyword>
<evidence type="ECO:0000313" key="2">
    <source>
        <dbReference type="EMBL" id="WCL52985.1"/>
    </source>
</evidence>
<dbReference type="Proteomes" id="UP001217500">
    <property type="component" value="Chromosome"/>
</dbReference>
<evidence type="ECO:0000256" key="1">
    <source>
        <dbReference type="SAM" id="MobiDB-lite"/>
    </source>
</evidence>
<protein>
    <recommendedName>
        <fullName evidence="4">DUF177 domain-containing protein</fullName>
    </recommendedName>
</protein>
<accession>A0AAE9XS42</accession>
<dbReference type="InterPro" id="IPR003772">
    <property type="entry name" value="YceD"/>
</dbReference>
<feature type="region of interest" description="Disordered" evidence="1">
    <location>
        <begin position="160"/>
        <end position="182"/>
    </location>
</feature>
<evidence type="ECO:0000313" key="3">
    <source>
        <dbReference type="Proteomes" id="UP001217500"/>
    </source>
</evidence>
<dbReference type="KEGG" id="gso:PH603_10590"/>
<dbReference type="EMBL" id="CP116805">
    <property type="protein sequence ID" value="WCL52985.1"/>
    <property type="molecule type" value="Genomic_DNA"/>
</dbReference>
<evidence type="ECO:0008006" key="4">
    <source>
        <dbReference type="Google" id="ProtNLM"/>
    </source>
</evidence>
<dbReference type="RefSeq" id="WP_289502497.1">
    <property type="nucleotide sequence ID" value="NZ_CP116805.1"/>
</dbReference>
<name>A0AAE9XS42_9PROT</name>
<reference evidence="2" key="1">
    <citation type="submission" date="2023-01" db="EMBL/GenBank/DDBJ databases">
        <title>The genome sequence of Kordiimonadaceae bacterium 6D33.</title>
        <authorList>
            <person name="Liu Y."/>
        </authorList>
    </citation>
    <scope>NUCLEOTIDE SEQUENCE</scope>
    <source>
        <strain evidence="2">6D33</strain>
    </source>
</reference>
<sequence length="182" mass="19488">MAQTIHADSVFPVADVDREPRSFAFTATEAECTAIAERFSLKAVNKLTAEASLSAPGRGRGIMLSGHLQADIIQRCGVTLADVPEIVDSSFELMLVTPEEADRLDADEAYLDPEIPDYDALEGDKVPLGEILVQTLAVLMNPWPRAEGAELDTGNAQGVEVDAPETDKPNPFAALAGLRDKP</sequence>
<dbReference type="Pfam" id="PF02620">
    <property type="entry name" value="YceD"/>
    <property type="match status" value="1"/>
</dbReference>
<gene>
    <name evidence="2" type="ORF">PH603_10590</name>
</gene>
<organism evidence="2 3">
    <name type="scientific">Gimibacter soli</name>
    <dbReference type="NCBI Taxonomy" id="3024400"/>
    <lineage>
        <taxon>Bacteria</taxon>
        <taxon>Pseudomonadati</taxon>
        <taxon>Pseudomonadota</taxon>
        <taxon>Alphaproteobacteria</taxon>
        <taxon>Kordiimonadales</taxon>
        <taxon>Temperatibacteraceae</taxon>
        <taxon>Gimibacter</taxon>
    </lineage>
</organism>
<dbReference type="AlphaFoldDB" id="A0AAE9XS42"/>